<dbReference type="Proteomes" id="UP000800235">
    <property type="component" value="Unassembled WGS sequence"/>
</dbReference>
<evidence type="ECO:0000313" key="2">
    <source>
        <dbReference type="Proteomes" id="UP000800235"/>
    </source>
</evidence>
<protein>
    <submittedName>
        <fullName evidence="1">Uncharacterized protein</fullName>
    </submittedName>
</protein>
<dbReference type="AlphaFoldDB" id="A0A9P4NPS7"/>
<evidence type="ECO:0000313" key="1">
    <source>
        <dbReference type="EMBL" id="KAF2429481.1"/>
    </source>
</evidence>
<organism evidence="1 2">
    <name type="scientific">Tothia fuscella</name>
    <dbReference type="NCBI Taxonomy" id="1048955"/>
    <lineage>
        <taxon>Eukaryota</taxon>
        <taxon>Fungi</taxon>
        <taxon>Dikarya</taxon>
        <taxon>Ascomycota</taxon>
        <taxon>Pezizomycotina</taxon>
        <taxon>Dothideomycetes</taxon>
        <taxon>Pleosporomycetidae</taxon>
        <taxon>Venturiales</taxon>
        <taxon>Cylindrosympodiaceae</taxon>
        <taxon>Tothia</taxon>
    </lineage>
</organism>
<gene>
    <name evidence="1" type="ORF">EJ08DRAFT_698201</name>
</gene>
<comment type="caution">
    <text evidence="1">The sequence shown here is derived from an EMBL/GenBank/DDBJ whole genome shotgun (WGS) entry which is preliminary data.</text>
</comment>
<sequence>MAVVMQEFPILRLPRELRDEVYRYTFGESVDGNAAVPLLSVSKQIHSEAKKILLQETTIALNLGLSTRLMAQVPYVNSLSCAFLNPAHHLYLRGCQMSFLRRIANLLKHRTDLKTLEISFDFLETPLDCSSCKEFGAFMSNRAHRMDQMAPLSLIVVSDHVTFHTSAAGKKVTSVDSSFIVGVYNHLLAIAACLLKMNNQTLGEALQASIFPASIV</sequence>
<proteinExistence type="predicted"/>
<accession>A0A9P4NPS7</accession>
<reference evidence="1" key="1">
    <citation type="journal article" date="2020" name="Stud. Mycol.">
        <title>101 Dothideomycetes genomes: a test case for predicting lifestyles and emergence of pathogens.</title>
        <authorList>
            <person name="Haridas S."/>
            <person name="Albert R."/>
            <person name="Binder M."/>
            <person name="Bloem J."/>
            <person name="Labutti K."/>
            <person name="Salamov A."/>
            <person name="Andreopoulos B."/>
            <person name="Baker S."/>
            <person name="Barry K."/>
            <person name="Bills G."/>
            <person name="Bluhm B."/>
            <person name="Cannon C."/>
            <person name="Castanera R."/>
            <person name="Culley D."/>
            <person name="Daum C."/>
            <person name="Ezra D."/>
            <person name="Gonzalez J."/>
            <person name="Henrissat B."/>
            <person name="Kuo A."/>
            <person name="Liang C."/>
            <person name="Lipzen A."/>
            <person name="Lutzoni F."/>
            <person name="Magnuson J."/>
            <person name="Mondo S."/>
            <person name="Nolan M."/>
            <person name="Ohm R."/>
            <person name="Pangilinan J."/>
            <person name="Park H.-J."/>
            <person name="Ramirez L."/>
            <person name="Alfaro M."/>
            <person name="Sun H."/>
            <person name="Tritt A."/>
            <person name="Yoshinaga Y."/>
            <person name="Zwiers L.-H."/>
            <person name="Turgeon B."/>
            <person name="Goodwin S."/>
            <person name="Spatafora J."/>
            <person name="Crous P."/>
            <person name="Grigoriev I."/>
        </authorList>
    </citation>
    <scope>NUCLEOTIDE SEQUENCE</scope>
    <source>
        <strain evidence="1">CBS 130266</strain>
    </source>
</reference>
<dbReference type="EMBL" id="MU007046">
    <property type="protein sequence ID" value="KAF2429481.1"/>
    <property type="molecule type" value="Genomic_DNA"/>
</dbReference>
<dbReference type="OrthoDB" id="5372935at2759"/>
<keyword evidence="2" id="KW-1185">Reference proteome</keyword>
<name>A0A9P4NPS7_9PEZI</name>